<organism evidence="4 5">
    <name type="scientific">Coilia grayii</name>
    <name type="common">Gray's grenadier anchovy</name>
    <dbReference type="NCBI Taxonomy" id="363190"/>
    <lineage>
        <taxon>Eukaryota</taxon>
        <taxon>Metazoa</taxon>
        <taxon>Chordata</taxon>
        <taxon>Craniata</taxon>
        <taxon>Vertebrata</taxon>
        <taxon>Euteleostomi</taxon>
        <taxon>Actinopterygii</taxon>
        <taxon>Neopterygii</taxon>
        <taxon>Teleostei</taxon>
        <taxon>Clupei</taxon>
        <taxon>Clupeiformes</taxon>
        <taxon>Clupeoidei</taxon>
        <taxon>Engraulidae</taxon>
        <taxon>Coilinae</taxon>
        <taxon>Coilia</taxon>
    </lineage>
</organism>
<accession>A0ABD1JA92</accession>
<feature type="coiled-coil region" evidence="1">
    <location>
        <begin position="50"/>
        <end position="133"/>
    </location>
</feature>
<name>A0ABD1JA92_9TELE</name>
<proteinExistence type="predicted"/>
<feature type="signal peptide" evidence="3">
    <location>
        <begin position="1"/>
        <end position="19"/>
    </location>
</feature>
<evidence type="ECO:0000256" key="2">
    <source>
        <dbReference type="SAM" id="MobiDB-lite"/>
    </source>
</evidence>
<evidence type="ECO:0000256" key="3">
    <source>
        <dbReference type="SAM" id="SignalP"/>
    </source>
</evidence>
<keyword evidence="5" id="KW-1185">Reference proteome</keyword>
<dbReference type="Gene3D" id="1.10.287.1490">
    <property type="match status" value="1"/>
</dbReference>
<feature type="region of interest" description="Disordered" evidence="2">
    <location>
        <begin position="152"/>
        <end position="194"/>
    </location>
</feature>
<sequence>MRCSVFSICVMMTGSVCLAIFIHKKKIEEAELAKGANFEDIKNTVTNDFLSEVTENLSRDQGNLEAMKKQIEELKTTLQTQQNTAAAAKRDADECQGDAKKTSDELANLEVEQNNLKSEKEAWTKDVASLKQQVTQRSKVCDYILKDSKEGKKLCGQEVPQEVPKQEEPKQEAPKAGPPAGEGDKPPAEPPKTR</sequence>
<evidence type="ECO:0000313" key="5">
    <source>
        <dbReference type="Proteomes" id="UP001591681"/>
    </source>
</evidence>
<feature type="compositionally biased region" description="Basic and acidic residues" evidence="2">
    <location>
        <begin position="164"/>
        <end position="173"/>
    </location>
</feature>
<keyword evidence="3" id="KW-0732">Signal</keyword>
<feature type="compositionally biased region" description="Basic and acidic residues" evidence="2">
    <location>
        <begin position="182"/>
        <end position="194"/>
    </location>
</feature>
<dbReference type="Proteomes" id="UP001591681">
    <property type="component" value="Unassembled WGS sequence"/>
</dbReference>
<gene>
    <name evidence="4" type="ORF">ACEWY4_019634</name>
</gene>
<evidence type="ECO:0000256" key="1">
    <source>
        <dbReference type="SAM" id="Coils"/>
    </source>
</evidence>
<protein>
    <submittedName>
        <fullName evidence="4">Uncharacterized protein</fullName>
    </submittedName>
</protein>
<feature type="chain" id="PRO_5044770509" evidence="3">
    <location>
        <begin position="20"/>
        <end position="194"/>
    </location>
</feature>
<dbReference type="AlphaFoldDB" id="A0ABD1JA92"/>
<reference evidence="4 5" key="1">
    <citation type="submission" date="2024-09" db="EMBL/GenBank/DDBJ databases">
        <title>A chromosome-level genome assembly of Gray's grenadier anchovy, Coilia grayii.</title>
        <authorList>
            <person name="Fu Z."/>
        </authorList>
    </citation>
    <scope>NUCLEOTIDE SEQUENCE [LARGE SCALE GENOMIC DNA]</scope>
    <source>
        <strain evidence="4">G4</strain>
        <tissue evidence="4">Muscle</tissue>
    </source>
</reference>
<evidence type="ECO:0000313" key="4">
    <source>
        <dbReference type="EMBL" id="KAL2084116.1"/>
    </source>
</evidence>
<dbReference type="EMBL" id="JBHFQA010000017">
    <property type="protein sequence ID" value="KAL2084116.1"/>
    <property type="molecule type" value="Genomic_DNA"/>
</dbReference>
<keyword evidence="1" id="KW-0175">Coiled coil</keyword>
<comment type="caution">
    <text evidence="4">The sequence shown here is derived from an EMBL/GenBank/DDBJ whole genome shotgun (WGS) entry which is preliminary data.</text>
</comment>